<proteinExistence type="predicted"/>
<evidence type="ECO:0000256" key="1">
    <source>
        <dbReference type="ARBA" id="ARBA00004434"/>
    </source>
</evidence>
<accession>A0ABP0JDX8</accession>
<keyword evidence="3" id="KW-0999">Mitochondrion inner membrane</keyword>
<evidence type="ECO:0000256" key="9">
    <source>
        <dbReference type="SAM" id="Phobius"/>
    </source>
</evidence>
<protein>
    <submittedName>
        <fullName evidence="11">Mitochondrial distribution and morphology protein 38</fullName>
    </submittedName>
</protein>
<comment type="caution">
    <text evidence="11">The sequence shown here is derived from an EMBL/GenBank/DDBJ whole genome shotgun (WGS) entry which is preliminary data.</text>
</comment>
<keyword evidence="2 9" id="KW-0812">Transmembrane</keyword>
<evidence type="ECO:0000259" key="10">
    <source>
        <dbReference type="Pfam" id="PF07766"/>
    </source>
</evidence>
<evidence type="ECO:0000313" key="12">
    <source>
        <dbReference type="Proteomes" id="UP001642464"/>
    </source>
</evidence>
<dbReference type="InterPro" id="IPR033122">
    <property type="entry name" value="LETM1-like_RBD"/>
</dbReference>
<keyword evidence="6 9" id="KW-0472">Membrane</keyword>
<comment type="subcellular location">
    <subcellularLocation>
        <location evidence="1">Mitochondrion inner membrane</location>
        <topology evidence="1">Single-pass membrane protein</topology>
    </subcellularLocation>
</comment>
<evidence type="ECO:0000313" key="11">
    <source>
        <dbReference type="EMBL" id="CAK9012597.1"/>
    </source>
</evidence>
<organism evidence="11 12">
    <name type="scientific">Durusdinium trenchii</name>
    <dbReference type="NCBI Taxonomy" id="1381693"/>
    <lineage>
        <taxon>Eukaryota</taxon>
        <taxon>Sar</taxon>
        <taxon>Alveolata</taxon>
        <taxon>Dinophyceae</taxon>
        <taxon>Suessiales</taxon>
        <taxon>Symbiodiniaceae</taxon>
        <taxon>Durusdinium</taxon>
    </lineage>
</organism>
<feature type="coiled-coil region" evidence="7">
    <location>
        <begin position="354"/>
        <end position="381"/>
    </location>
</feature>
<feature type="domain" description="Letm1 RBD" evidence="10">
    <location>
        <begin position="455"/>
        <end position="518"/>
    </location>
</feature>
<keyword evidence="4 9" id="KW-1133">Transmembrane helix</keyword>
<evidence type="ECO:0000256" key="6">
    <source>
        <dbReference type="ARBA" id="ARBA00023136"/>
    </source>
</evidence>
<dbReference type="Proteomes" id="UP001642464">
    <property type="component" value="Unassembled WGS sequence"/>
</dbReference>
<feature type="compositionally biased region" description="Basic and acidic residues" evidence="8">
    <location>
        <begin position="234"/>
        <end position="254"/>
    </location>
</feature>
<keyword evidence="5" id="KW-0496">Mitochondrion</keyword>
<gene>
    <name evidence="11" type="ORF">SCF082_LOCUS11570</name>
</gene>
<keyword evidence="7" id="KW-0175">Coiled coil</keyword>
<evidence type="ECO:0000256" key="3">
    <source>
        <dbReference type="ARBA" id="ARBA00022792"/>
    </source>
</evidence>
<evidence type="ECO:0000256" key="4">
    <source>
        <dbReference type="ARBA" id="ARBA00022989"/>
    </source>
</evidence>
<evidence type="ECO:0000256" key="5">
    <source>
        <dbReference type="ARBA" id="ARBA00023128"/>
    </source>
</evidence>
<name>A0ABP0JDX8_9DINO</name>
<dbReference type="PANTHER" id="PTHR14009">
    <property type="entry name" value="LEUCINE ZIPPER-EF-HAND CONTAINING TRANSMEMBRANE PROTEIN"/>
    <property type="match status" value="1"/>
</dbReference>
<dbReference type="EMBL" id="CAXAMM010006869">
    <property type="protein sequence ID" value="CAK9012597.1"/>
    <property type="molecule type" value="Genomic_DNA"/>
</dbReference>
<evidence type="ECO:0000256" key="2">
    <source>
        <dbReference type="ARBA" id="ARBA00022692"/>
    </source>
</evidence>
<dbReference type="Pfam" id="PF07766">
    <property type="entry name" value="LETM1_RBD"/>
    <property type="match status" value="1"/>
</dbReference>
<evidence type="ECO:0000256" key="7">
    <source>
        <dbReference type="SAM" id="Coils"/>
    </source>
</evidence>
<sequence length="534" mass="60733">MVHPPCFALSAPVHAAAPLGGGRPGLGVQPLKHKPPVQLLAPVGAVWIYGRRFRRRCRAVQMREPVAQEEVAEMLNGHGDGFEGSSCPLSRRLKDVVFVKEMRDAITSGEFALKLAGSRRLAAMNYQSLCNRLHVIAMRLEEGNVDLDVLPPLEAQKCLKTVSQISGELESRILKGWSLQREDRNTGMPDPRRLLLYIREDQTVDLDGALNEARKVAKFSGDLWERLNGQGHGRSKDASRGESQKTREKREAMELARGQLQKAEEKRKAFVAQAAGELNQAPDEARTQDYLWQLRSEWRSCEQSCRDARSLLVLRSIEWSLQRSAEELEKDLQQTSMADWAVAGPQQKMQVAELALIEKQAASYQEKAAEHLEELEVLEMDCTKFATRLGLKVQEESHDFNSSVRRVMSQMQRAMERTKSGLEFYTNGVQLLWQDVQYAWRLVSKAAFSNYTLKAWEVRTMQRTVKDLLTLIPFLIILIIPLSPVGHVLVFSFFQKNFPEFFPSSFTEQRQNVTKLYRDIAPDEAVEGDREPRQ</sequence>
<dbReference type="InterPro" id="IPR044202">
    <property type="entry name" value="LETM1/MDM38-like"/>
</dbReference>
<feature type="region of interest" description="Disordered" evidence="8">
    <location>
        <begin position="227"/>
        <end position="255"/>
    </location>
</feature>
<feature type="transmembrane region" description="Helical" evidence="9">
    <location>
        <begin position="468"/>
        <end position="494"/>
    </location>
</feature>
<reference evidence="11 12" key="1">
    <citation type="submission" date="2024-02" db="EMBL/GenBank/DDBJ databases">
        <authorList>
            <person name="Chen Y."/>
            <person name="Shah S."/>
            <person name="Dougan E. K."/>
            <person name="Thang M."/>
            <person name="Chan C."/>
        </authorList>
    </citation>
    <scope>NUCLEOTIDE SEQUENCE [LARGE SCALE GENOMIC DNA]</scope>
</reference>
<keyword evidence="12" id="KW-1185">Reference proteome</keyword>
<dbReference type="PANTHER" id="PTHR14009:SF1">
    <property type="entry name" value="MITOCHONDRIAL PROTON_CALCIUM EXCHANGER PROTEIN"/>
    <property type="match status" value="1"/>
</dbReference>
<evidence type="ECO:0000256" key="8">
    <source>
        <dbReference type="SAM" id="MobiDB-lite"/>
    </source>
</evidence>